<dbReference type="Proteomes" id="UP000216538">
    <property type="component" value="Unassembled WGS sequence"/>
</dbReference>
<organism evidence="4 6">
    <name type="scientific">Vreelandella boliviensis LC1</name>
    <dbReference type="NCBI Taxonomy" id="1072583"/>
    <lineage>
        <taxon>Bacteria</taxon>
        <taxon>Pseudomonadati</taxon>
        <taxon>Pseudomonadota</taxon>
        <taxon>Gammaproteobacteria</taxon>
        <taxon>Oceanospirillales</taxon>
        <taxon>Halomonadaceae</taxon>
        <taxon>Vreelandella</taxon>
    </lineage>
</organism>
<evidence type="ECO:0000313" key="7">
    <source>
        <dbReference type="Proteomes" id="UP000216538"/>
    </source>
</evidence>
<comment type="similarity">
    <text evidence="2">Belongs to the RbfA family.</text>
</comment>
<evidence type="ECO:0000313" key="5">
    <source>
        <dbReference type="EMBL" id="OZT74685.1"/>
    </source>
</evidence>
<dbReference type="NCBIfam" id="TIGR00082">
    <property type="entry name" value="rbfA"/>
    <property type="match status" value="1"/>
</dbReference>
<dbReference type="RefSeq" id="WP_007111825.1">
    <property type="nucleotide sequence ID" value="NZ_JH393257.1"/>
</dbReference>
<accession>A0A265DZH0</accession>
<dbReference type="PROSITE" id="PS01319">
    <property type="entry name" value="RBFA"/>
    <property type="match status" value="1"/>
</dbReference>
<evidence type="ECO:0000256" key="2">
    <source>
        <dbReference type="HAMAP-Rule" id="MF_00003"/>
    </source>
</evidence>
<dbReference type="Proteomes" id="UP000005756">
    <property type="component" value="Unassembled WGS sequence"/>
</dbReference>
<dbReference type="STRING" id="1072583.KUC_0840"/>
<comment type="subunit">
    <text evidence="2">Monomer. Binds 30S ribosomal subunits, but not 50S ribosomal subunits or 70S ribosomes.</text>
</comment>
<protein>
    <recommendedName>
        <fullName evidence="2">Ribosome-binding factor A</fullName>
    </recommendedName>
</protein>
<dbReference type="SUPFAM" id="SSF89919">
    <property type="entry name" value="Ribosome-binding factor A, RbfA"/>
    <property type="match status" value="1"/>
</dbReference>
<dbReference type="EMBL" id="NPEY01000005">
    <property type="protein sequence ID" value="OZT74685.1"/>
    <property type="molecule type" value="Genomic_DNA"/>
</dbReference>
<reference evidence="5 7" key="2">
    <citation type="submission" date="2017-07" db="EMBL/GenBank/DDBJ databases">
        <title>Shotgun whole genome sequences of three halophilic bacterial isolates.</title>
        <authorList>
            <person name="Pozzo T."/>
            <person name="Higdon S.M."/>
            <person name="Quillaguaman J."/>
        </authorList>
    </citation>
    <scope>NUCLEOTIDE SEQUENCE [LARGE SCALE GENOMIC DNA]</scope>
    <source>
        <strain evidence="5 7">LC1</strain>
    </source>
</reference>
<feature type="compositionally biased region" description="Acidic residues" evidence="3">
    <location>
        <begin position="139"/>
        <end position="154"/>
    </location>
</feature>
<comment type="function">
    <text evidence="2">One of several proteins that assist in the late maturation steps of the functional core of the 30S ribosomal subunit. Associates with free 30S ribosomal subunits (but not with 30S subunits that are part of 70S ribosomes or polysomes). Required for efficient processing of 16S rRNA. May interact with the 5'-terminal helix region of 16S rRNA.</text>
</comment>
<evidence type="ECO:0000256" key="3">
    <source>
        <dbReference type="SAM" id="MobiDB-lite"/>
    </source>
</evidence>
<dbReference type="PANTHER" id="PTHR33515">
    <property type="entry name" value="RIBOSOME-BINDING FACTOR A, CHLOROPLASTIC-RELATED"/>
    <property type="match status" value="1"/>
</dbReference>
<keyword evidence="1 2" id="KW-0690">Ribosome biogenesis</keyword>
<dbReference type="GO" id="GO:0005829">
    <property type="term" value="C:cytosol"/>
    <property type="evidence" value="ECO:0007669"/>
    <property type="project" value="TreeGrafter"/>
</dbReference>
<dbReference type="InterPro" id="IPR000238">
    <property type="entry name" value="RbfA"/>
</dbReference>
<name>A0A265DZH0_9GAMM</name>
<keyword evidence="2" id="KW-0963">Cytoplasm</keyword>
<dbReference type="InterPro" id="IPR015946">
    <property type="entry name" value="KH_dom-like_a/b"/>
</dbReference>
<dbReference type="Pfam" id="PF02033">
    <property type="entry name" value="RBFA"/>
    <property type="match status" value="1"/>
</dbReference>
<dbReference type="AlphaFoldDB" id="A0A265DZH0"/>
<dbReference type="PANTHER" id="PTHR33515:SF1">
    <property type="entry name" value="RIBOSOME-BINDING FACTOR A, CHLOROPLASTIC-RELATED"/>
    <property type="match status" value="1"/>
</dbReference>
<evidence type="ECO:0000313" key="6">
    <source>
        <dbReference type="Proteomes" id="UP000005756"/>
    </source>
</evidence>
<sequence>MREFKRTDRVADQLQKELAVLIQREVKDPRLGMVTVSGVTVSRDLGYSDVYVTLLGEQEPERIKENLQVLKRAAGFLRSQIAKRIKLRHVPELRFHFDESVVRGQQLSSLIDEAVTTDRARYQDDGDDAYQDAGQESDQGSDQDSDAEQSEETR</sequence>
<feature type="region of interest" description="Disordered" evidence="3">
    <location>
        <begin position="119"/>
        <end position="154"/>
    </location>
</feature>
<dbReference type="OrthoDB" id="307788at2"/>
<dbReference type="EMBL" id="JH393257">
    <property type="protein sequence ID" value="EHJ93889.1"/>
    <property type="molecule type" value="Genomic_DNA"/>
</dbReference>
<keyword evidence="7" id="KW-1185">Reference proteome</keyword>
<evidence type="ECO:0000256" key="1">
    <source>
        <dbReference type="ARBA" id="ARBA00022517"/>
    </source>
</evidence>
<reference evidence="4 6" key="1">
    <citation type="submission" date="2011-10" db="EMBL/GenBank/DDBJ databases">
        <authorList>
            <person name="Quillaguamn J."/>
            <person name="Guzmn D."/>
            <person name="Balderrama-Subieta A."/>
            <person name="Cardona-Ortuo C."/>
            <person name="Guevara-Martnez M."/>
            <person name="Callisaya-Quispe N."/>
        </authorList>
    </citation>
    <scope>NUCLEOTIDE SEQUENCE [LARGE SCALE GENOMIC DNA]</scope>
    <source>
        <strain evidence="4 6">LC1</strain>
    </source>
</reference>
<dbReference type="InterPro" id="IPR023799">
    <property type="entry name" value="RbfA_dom_sf"/>
</dbReference>
<dbReference type="InterPro" id="IPR020053">
    <property type="entry name" value="Ribosome-bd_factorA_CS"/>
</dbReference>
<comment type="subcellular location">
    <subcellularLocation>
        <location evidence="2">Cytoplasm</location>
    </subcellularLocation>
</comment>
<gene>
    <name evidence="2" type="primary">rbfA</name>
    <name evidence="5" type="ORF">CE457_09005</name>
    <name evidence="4" type="ORF">KUC_0840</name>
</gene>
<dbReference type="GO" id="GO:0043024">
    <property type="term" value="F:ribosomal small subunit binding"/>
    <property type="evidence" value="ECO:0007669"/>
    <property type="project" value="TreeGrafter"/>
</dbReference>
<dbReference type="GO" id="GO:0030490">
    <property type="term" value="P:maturation of SSU-rRNA"/>
    <property type="evidence" value="ECO:0007669"/>
    <property type="project" value="UniProtKB-UniRule"/>
</dbReference>
<evidence type="ECO:0000313" key="4">
    <source>
        <dbReference type="EMBL" id="EHJ93889.1"/>
    </source>
</evidence>
<proteinExistence type="inferred from homology"/>
<dbReference type="HAMAP" id="MF_00003">
    <property type="entry name" value="RbfA"/>
    <property type="match status" value="1"/>
</dbReference>
<dbReference type="Gene3D" id="3.30.300.20">
    <property type="match status" value="1"/>
</dbReference>